<proteinExistence type="predicted"/>
<dbReference type="GO" id="GO:0003824">
    <property type="term" value="F:catalytic activity"/>
    <property type="evidence" value="ECO:0007669"/>
    <property type="project" value="InterPro"/>
</dbReference>
<evidence type="ECO:0000256" key="3">
    <source>
        <dbReference type="PROSITE-ProRule" id="PRU00464"/>
    </source>
</evidence>
<accession>A0A4U3KVT3</accession>
<evidence type="ECO:0000259" key="4">
    <source>
        <dbReference type="PROSITE" id="PS51084"/>
    </source>
</evidence>
<evidence type="ECO:0000256" key="1">
    <source>
        <dbReference type="PIRSR" id="PIRSR601310-1"/>
    </source>
</evidence>
<protein>
    <submittedName>
        <fullName evidence="5">HIT family protein</fullName>
    </submittedName>
</protein>
<evidence type="ECO:0000256" key="2">
    <source>
        <dbReference type="PIRSR" id="PIRSR601310-3"/>
    </source>
</evidence>
<evidence type="ECO:0000313" key="6">
    <source>
        <dbReference type="Proteomes" id="UP000305848"/>
    </source>
</evidence>
<keyword evidence="6" id="KW-1185">Reference proteome</keyword>
<sequence>MTIFSKIIAGEIPSYKIAENDRFLAFLDVYPLVEGHVLVIPKIETDNLFDLDDSYLSEILVFAKPVAKAIEKAFRCNRCGISVIGIEVPHTHVHLIPINTANDLNFTRGKLNMSKEELKTVQEKILLAMEK</sequence>
<dbReference type="PRINTS" id="PR00332">
    <property type="entry name" value="HISTRIAD"/>
</dbReference>
<evidence type="ECO:0000313" key="5">
    <source>
        <dbReference type="EMBL" id="TKK66705.1"/>
    </source>
</evidence>
<dbReference type="SUPFAM" id="SSF54197">
    <property type="entry name" value="HIT-like"/>
    <property type="match status" value="1"/>
</dbReference>
<dbReference type="AlphaFoldDB" id="A0A4U3KVT3"/>
<feature type="short sequence motif" description="Histidine triad motif" evidence="2 3">
    <location>
        <begin position="90"/>
        <end position="94"/>
    </location>
</feature>
<dbReference type="Proteomes" id="UP000305848">
    <property type="component" value="Unassembled WGS sequence"/>
</dbReference>
<dbReference type="PROSITE" id="PS51084">
    <property type="entry name" value="HIT_2"/>
    <property type="match status" value="1"/>
</dbReference>
<dbReference type="PANTHER" id="PTHR46648">
    <property type="entry name" value="HIT FAMILY PROTEIN 1"/>
    <property type="match status" value="1"/>
</dbReference>
<reference evidence="5 6" key="1">
    <citation type="submission" date="2019-05" db="EMBL/GenBank/DDBJ databases">
        <title>Panacibacter sp. strain 17mud1-8 Genome sequencing and assembly.</title>
        <authorList>
            <person name="Chhetri G."/>
        </authorList>
    </citation>
    <scope>NUCLEOTIDE SEQUENCE [LARGE SCALE GENOMIC DNA]</scope>
    <source>
        <strain evidence="5 6">17mud1-8</strain>
    </source>
</reference>
<dbReference type="Gene3D" id="3.30.428.10">
    <property type="entry name" value="HIT-like"/>
    <property type="match status" value="1"/>
</dbReference>
<dbReference type="Pfam" id="PF01230">
    <property type="entry name" value="HIT"/>
    <property type="match status" value="1"/>
</dbReference>
<dbReference type="InterPro" id="IPR036265">
    <property type="entry name" value="HIT-like_sf"/>
</dbReference>
<dbReference type="PANTHER" id="PTHR46648:SF1">
    <property type="entry name" value="ADENOSINE 5'-MONOPHOSPHORAMIDASE HNT1"/>
    <property type="match status" value="1"/>
</dbReference>
<name>A0A4U3KVT3_9BACT</name>
<feature type="domain" description="HIT" evidence="4">
    <location>
        <begin position="3"/>
        <end position="106"/>
    </location>
</feature>
<dbReference type="OrthoDB" id="9784774at2"/>
<dbReference type="RefSeq" id="WP_137262978.1">
    <property type="nucleotide sequence ID" value="NZ_SZQL01000014.1"/>
</dbReference>
<comment type="caution">
    <text evidence="5">The sequence shown here is derived from an EMBL/GenBank/DDBJ whole genome shotgun (WGS) entry which is preliminary data.</text>
</comment>
<feature type="active site" description="Tele-AMP-histidine intermediate" evidence="1">
    <location>
        <position position="92"/>
    </location>
</feature>
<dbReference type="InterPro" id="IPR001310">
    <property type="entry name" value="Histidine_triad_HIT"/>
</dbReference>
<dbReference type="GO" id="GO:0009117">
    <property type="term" value="P:nucleotide metabolic process"/>
    <property type="evidence" value="ECO:0007669"/>
    <property type="project" value="TreeGrafter"/>
</dbReference>
<organism evidence="5 6">
    <name type="scientific">Ilyomonas limi</name>
    <dbReference type="NCBI Taxonomy" id="2575867"/>
    <lineage>
        <taxon>Bacteria</taxon>
        <taxon>Pseudomonadati</taxon>
        <taxon>Bacteroidota</taxon>
        <taxon>Chitinophagia</taxon>
        <taxon>Chitinophagales</taxon>
        <taxon>Chitinophagaceae</taxon>
        <taxon>Ilyomonas</taxon>
    </lineage>
</organism>
<dbReference type="EMBL" id="SZQL01000014">
    <property type="protein sequence ID" value="TKK66705.1"/>
    <property type="molecule type" value="Genomic_DNA"/>
</dbReference>
<dbReference type="InterPro" id="IPR011146">
    <property type="entry name" value="HIT-like"/>
</dbReference>
<gene>
    <name evidence="5" type="ORF">FC093_16865</name>
</gene>